<feature type="region of interest" description="Disordered" evidence="1">
    <location>
        <begin position="1"/>
        <end position="32"/>
    </location>
</feature>
<proteinExistence type="predicted"/>
<dbReference type="Proteomes" id="UP001236795">
    <property type="component" value="Unassembled WGS sequence"/>
</dbReference>
<evidence type="ECO:0000313" key="3">
    <source>
        <dbReference type="Proteomes" id="UP001236795"/>
    </source>
</evidence>
<feature type="compositionally biased region" description="Basic residues" evidence="1">
    <location>
        <begin position="7"/>
        <end position="16"/>
    </location>
</feature>
<evidence type="ECO:0000256" key="1">
    <source>
        <dbReference type="SAM" id="MobiDB-lite"/>
    </source>
</evidence>
<gene>
    <name evidence="2" type="ORF">QO019_006271</name>
</gene>
<keyword evidence="3" id="KW-1185">Reference proteome</keyword>
<protein>
    <submittedName>
        <fullName evidence="2">Uncharacterized protein</fullName>
    </submittedName>
</protein>
<name>A0ABU0KPN9_9ACTN</name>
<dbReference type="RefSeq" id="WP_136239531.1">
    <property type="nucleotide sequence ID" value="NZ_JAUSWC010000032.1"/>
</dbReference>
<dbReference type="EMBL" id="JAUSWC010000032">
    <property type="protein sequence ID" value="MDQ0491374.1"/>
    <property type="molecule type" value="Genomic_DNA"/>
</dbReference>
<comment type="caution">
    <text evidence="2">The sequence shown here is derived from an EMBL/GenBank/DDBJ whole genome shotgun (WGS) entry which is preliminary data.</text>
</comment>
<evidence type="ECO:0000313" key="2">
    <source>
        <dbReference type="EMBL" id="MDQ0491374.1"/>
    </source>
</evidence>
<accession>A0ABU0KPN9</accession>
<reference evidence="2 3" key="1">
    <citation type="submission" date="2023-07" db="EMBL/GenBank/DDBJ databases">
        <title>Genomic Encyclopedia of Type Strains, Phase IV (KMG-IV): sequencing the most valuable type-strain genomes for metagenomic binning, comparative biology and taxonomic classification.</title>
        <authorList>
            <person name="Goeker M."/>
        </authorList>
    </citation>
    <scope>NUCLEOTIDE SEQUENCE [LARGE SCALE GENOMIC DNA]</scope>
    <source>
        <strain evidence="2 3">DSM 40573</strain>
    </source>
</reference>
<organism evidence="2 3">
    <name type="scientific">Streptomyces thermodiastaticus</name>
    <dbReference type="NCBI Taxonomy" id="44061"/>
    <lineage>
        <taxon>Bacteria</taxon>
        <taxon>Bacillati</taxon>
        <taxon>Actinomycetota</taxon>
        <taxon>Actinomycetes</taxon>
        <taxon>Kitasatosporales</taxon>
        <taxon>Streptomycetaceae</taxon>
        <taxon>Streptomyces</taxon>
    </lineage>
</organism>
<sequence>MAPAPAGRRRVPRNRYRVTDDRALGPAASSDAQRIDAARAEAALKRATRLGQQVHVGDDSMDLLIETRHGRSL</sequence>